<dbReference type="SUPFAM" id="SSF54160">
    <property type="entry name" value="Chromo domain-like"/>
    <property type="match status" value="1"/>
</dbReference>
<feature type="domain" description="Chromo" evidence="1">
    <location>
        <begin position="650"/>
        <end position="712"/>
    </location>
</feature>
<name>A0A225X626_9STRA</name>
<dbReference type="AlphaFoldDB" id="A0A225X626"/>
<gene>
    <name evidence="2" type="ORF">PHMEG_000162</name>
</gene>
<dbReference type="Gene3D" id="3.10.10.10">
    <property type="entry name" value="HIV Type 1 Reverse Transcriptase, subunit A, domain 1"/>
    <property type="match status" value="1"/>
</dbReference>
<comment type="caution">
    <text evidence="2">The sequence shown here is derived from an EMBL/GenBank/DDBJ whole genome shotgun (WGS) entry which is preliminary data.</text>
</comment>
<dbReference type="PROSITE" id="PS50013">
    <property type="entry name" value="CHROMO_2"/>
    <property type="match status" value="1"/>
</dbReference>
<dbReference type="InterPro" id="IPR043502">
    <property type="entry name" value="DNA/RNA_pol_sf"/>
</dbReference>
<evidence type="ECO:0000313" key="2">
    <source>
        <dbReference type="EMBL" id="OWZ24728.1"/>
    </source>
</evidence>
<dbReference type="OrthoDB" id="127632at2759"/>
<dbReference type="EMBL" id="NBNE01000004">
    <property type="protein sequence ID" value="OWZ24728.1"/>
    <property type="molecule type" value="Genomic_DNA"/>
</dbReference>
<accession>A0A225X626</accession>
<proteinExistence type="predicted"/>
<reference evidence="3" key="1">
    <citation type="submission" date="2017-03" db="EMBL/GenBank/DDBJ databases">
        <title>Phytopthora megakarya and P. palmivora, two closely related causual agents of cacao black pod achieved similar genome size and gene model numbers by different mechanisms.</title>
        <authorList>
            <person name="Ali S."/>
            <person name="Shao J."/>
            <person name="Larry D.J."/>
            <person name="Kronmiller B."/>
            <person name="Shen D."/>
            <person name="Strem M.D."/>
            <person name="Melnick R.L."/>
            <person name="Guiltinan M.J."/>
            <person name="Tyler B.M."/>
            <person name="Meinhardt L.W."/>
            <person name="Bailey B.A."/>
        </authorList>
    </citation>
    <scope>NUCLEOTIDE SEQUENCE [LARGE SCALE GENOMIC DNA]</scope>
    <source>
        <strain evidence="3">zdho120</strain>
    </source>
</reference>
<dbReference type="Gene3D" id="2.40.50.40">
    <property type="match status" value="1"/>
</dbReference>
<dbReference type="SUPFAM" id="SSF56672">
    <property type="entry name" value="DNA/RNA polymerases"/>
    <property type="match status" value="1"/>
</dbReference>
<dbReference type="PANTHER" id="PTHR33064">
    <property type="entry name" value="POL PROTEIN"/>
    <property type="match status" value="1"/>
</dbReference>
<dbReference type="Proteomes" id="UP000198211">
    <property type="component" value="Unassembled WGS sequence"/>
</dbReference>
<evidence type="ECO:0000313" key="3">
    <source>
        <dbReference type="Proteomes" id="UP000198211"/>
    </source>
</evidence>
<dbReference type="InterPro" id="IPR051320">
    <property type="entry name" value="Viral_Replic_Matur_Polypro"/>
</dbReference>
<dbReference type="InterPro" id="IPR016197">
    <property type="entry name" value="Chromo-like_dom_sf"/>
</dbReference>
<evidence type="ECO:0000259" key="1">
    <source>
        <dbReference type="PROSITE" id="PS50013"/>
    </source>
</evidence>
<protein>
    <recommendedName>
        <fullName evidence="1">Chromo domain-containing protein</fullName>
    </recommendedName>
</protein>
<dbReference type="InterPro" id="IPR000953">
    <property type="entry name" value="Chromo/chromo_shadow_dom"/>
</dbReference>
<sequence length="734" mass="83025">MTRAVPFAMPPPSAVGGVAYTGADDGSMAMASPGREDDLDERMPVRVTSAPTLPPSPRYSGSTIKARRDFMRAYQTYVHALSAFDTPFGKLFFMPVNPNLVTEEEWVQYFLQALEPELEDYSVLRANMHKILDVHIVEGVRIAHEQKKLVKYLVAALEPVDFRETIRKHLEYAQHKPLKSDIVKCYMWLLEELKAYLVWQPRVVDAILRNLDCFVHEEDETIALTISRLVMQQLGYSTDGLLAAARKRQEEYCLTDDSLPHDESTPLVRMQAVRVRVLQNDVDDSDDVDELVTTPTLAATTTTAVQEALALKLQEARVNGLPDPEGDELRDLLLRYVDVFCLSFGNDSPVRVPPLQVRLKEGVRPVKAKARRLPPAHKRYLEEHIRELEEHGLLVKNYRGRWASAPRIVTKRPPDDYRMTVDTRAVNALTDPMPWPMPDIEGDLAQVEESNSYFIIDCEQRLHMSEWPNVLPMVQTALNQMPADRLGGMAPVTAFAALPASSPILTILHPRSAEVMDVTRVYEQQKQHVVAVQGALEWMYRELSESAKKRQEQARARRTKKHGVEISKFSIGDFGLVAQVTTHSNKLAVHWRGPHRIINTLNDYIFEVQNISPSFEESTHHASRLRFYAESGRDVTEDLIEQAMHGDGGHIVSKLLRCRIGADSHVWEIEVEWVGLNPLEASWEPAAIMYEDVPGLIKKFVRQQSADSEAHAMLAALIGEREPQRGGKGKARRG</sequence>
<dbReference type="PANTHER" id="PTHR33064:SF37">
    <property type="entry name" value="RIBONUCLEASE H"/>
    <property type="match status" value="1"/>
</dbReference>
<organism evidence="2 3">
    <name type="scientific">Phytophthora megakarya</name>
    <dbReference type="NCBI Taxonomy" id="4795"/>
    <lineage>
        <taxon>Eukaryota</taxon>
        <taxon>Sar</taxon>
        <taxon>Stramenopiles</taxon>
        <taxon>Oomycota</taxon>
        <taxon>Peronosporomycetes</taxon>
        <taxon>Peronosporales</taxon>
        <taxon>Peronosporaceae</taxon>
        <taxon>Phytophthora</taxon>
    </lineage>
</organism>
<keyword evidence="3" id="KW-1185">Reference proteome</keyword>